<dbReference type="Proteomes" id="UP001597511">
    <property type="component" value="Unassembled WGS sequence"/>
</dbReference>
<proteinExistence type="predicted"/>
<reference evidence="3" key="1">
    <citation type="journal article" date="2019" name="Int. J. Syst. Evol. Microbiol.">
        <title>The Global Catalogue of Microorganisms (GCM) 10K type strain sequencing project: providing services to taxonomists for standard genome sequencing and annotation.</title>
        <authorList>
            <consortium name="The Broad Institute Genomics Platform"/>
            <consortium name="The Broad Institute Genome Sequencing Center for Infectious Disease"/>
            <person name="Wu L."/>
            <person name="Ma J."/>
        </authorList>
    </citation>
    <scope>NUCLEOTIDE SEQUENCE [LARGE SCALE GENOMIC DNA]</scope>
    <source>
        <strain evidence="3">KCTC 23299</strain>
    </source>
</reference>
<sequence>MTATNKKTLRKQVEDKLTTAFADIKEIVGEKKFSKKIKKAGKILAEGVTAKATPKKKAATGKKTSPAKKTKAVAPKKTAAKPATEE</sequence>
<accession>A0ABW6A9U3</accession>
<organism evidence="2 3">
    <name type="scientific">Terrimonas rubra</name>
    <dbReference type="NCBI Taxonomy" id="1035890"/>
    <lineage>
        <taxon>Bacteria</taxon>
        <taxon>Pseudomonadati</taxon>
        <taxon>Bacteroidota</taxon>
        <taxon>Chitinophagia</taxon>
        <taxon>Chitinophagales</taxon>
        <taxon>Chitinophagaceae</taxon>
        <taxon>Terrimonas</taxon>
    </lineage>
</organism>
<feature type="region of interest" description="Disordered" evidence="1">
    <location>
        <begin position="51"/>
        <end position="86"/>
    </location>
</feature>
<dbReference type="RefSeq" id="WP_386098874.1">
    <property type="nucleotide sequence ID" value="NZ_JBHUOZ010000003.1"/>
</dbReference>
<feature type="compositionally biased region" description="Basic residues" evidence="1">
    <location>
        <begin position="53"/>
        <end position="71"/>
    </location>
</feature>
<gene>
    <name evidence="2" type="ORF">ACFS6H_12145</name>
</gene>
<keyword evidence="3" id="KW-1185">Reference proteome</keyword>
<comment type="caution">
    <text evidence="2">The sequence shown here is derived from an EMBL/GenBank/DDBJ whole genome shotgun (WGS) entry which is preliminary data.</text>
</comment>
<protein>
    <submittedName>
        <fullName evidence="2">Uncharacterized protein</fullName>
    </submittedName>
</protein>
<feature type="compositionally biased region" description="Low complexity" evidence="1">
    <location>
        <begin position="72"/>
        <end position="86"/>
    </location>
</feature>
<evidence type="ECO:0000313" key="3">
    <source>
        <dbReference type="Proteomes" id="UP001597511"/>
    </source>
</evidence>
<evidence type="ECO:0000256" key="1">
    <source>
        <dbReference type="SAM" id="MobiDB-lite"/>
    </source>
</evidence>
<evidence type="ECO:0000313" key="2">
    <source>
        <dbReference type="EMBL" id="MFD2920468.1"/>
    </source>
</evidence>
<name>A0ABW6A9U3_9BACT</name>
<dbReference type="EMBL" id="JBHUOZ010000003">
    <property type="protein sequence ID" value="MFD2920468.1"/>
    <property type="molecule type" value="Genomic_DNA"/>
</dbReference>